<feature type="transmembrane region" description="Helical" evidence="1">
    <location>
        <begin position="77"/>
        <end position="99"/>
    </location>
</feature>
<evidence type="ECO:0000256" key="1">
    <source>
        <dbReference type="SAM" id="Phobius"/>
    </source>
</evidence>
<gene>
    <name evidence="2" type="ORF">L0668_15795</name>
</gene>
<feature type="transmembrane region" description="Helical" evidence="1">
    <location>
        <begin position="149"/>
        <end position="170"/>
    </location>
</feature>
<comment type="caution">
    <text evidence="2">The sequence shown here is derived from an EMBL/GenBank/DDBJ whole genome shotgun (WGS) entry which is preliminary data.</text>
</comment>
<organism evidence="2 3">
    <name type="scientific">Paraglaciecola algarum</name>
    <dbReference type="NCBI Taxonomy" id="3050085"/>
    <lineage>
        <taxon>Bacteria</taxon>
        <taxon>Pseudomonadati</taxon>
        <taxon>Pseudomonadota</taxon>
        <taxon>Gammaproteobacteria</taxon>
        <taxon>Alteromonadales</taxon>
        <taxon>Alteromonadaceae</taxon>
        <taxon>Paraglaciecola</taxon>
    </lineage>
</organism>
<dbReference type="InterPro" id="IPR036259">
    <property type="entry name" value="MFS_trans_sf"/>
</dbReference>
<proteinExistence type="predicted"/>
<sequence length="443" mass="49248">MLNRTKITLGSGFFAAFFVNNGLAAIAIPYYQMILAVDPFLLGVIFTFPVLFSAFLSPTFGQLIDNRFSSSSSRAKLIVFTGWFSAISFSSVWLVPTHWQTSHTLIYLFISSLLFFTSSTILTIAVRTLAFRSVNKPSDINSVMSYTNIFEKFGSLIYFWTFPISQSALLNSKGFGIRYVGCFVGFALIGVLSTISGNFAKYIKTHQAIQPPLAPQTSGHLATALKTPLYILLAITFLQFGLIGSAIFFDFYLIVYDMFNGEISKGAFWKGVLSTAYALVGLISIPILKRIADRWGKKTTLVLVYWLNLVNAIAKYWLFQTGNEYFLIFDAILGAWVWTAMGTLIPGILLDLCRHNQTQTGKAQEAYMLSKQNQALNFGIVFAFLSSGLLLNLIGFNAHLGQFQSEATLSLMRWVLVLGSASVSLVILGLLYKTPFEKFENTN</sequence>
<feature type="transmembrane region" description="Helical" evidence="1">
    <location>
        <begin position="267"/>
        <end position="288"/>
    </location>
</feature>
<dbReference type="RefSeq" id="WP_235313688.1">
    <property type="nucleotide sequence ID" value="NZ_JAKGAS010000009.1"/>
</dbReference>
<feature type="transmembrane region" description="Helical" evidence="1">
    <location>
        <begin position="325"/>
        <end position="353"/>
    </location>
</feature>
<reference evidence="2 3" key="1">
    <citation type="submission" date="2022-01" db="EMBL/GenBank/DDBJ databases">
        <title>Paraglaciecola sp. G1-23.</title>
        <authorList>
            <person name="Jin M.S."/>
            <person name="Han D.M."/>
            <person name="Kim H.M."/>
            <person name="Jeon C.O."/>
        </authorList>
    </citation>
    <scope>NUCLEOTIDE SEQUENCE [LARGE SCALE GENOMIC DNA]</scope>
    <source>
        <strain evidence="2 3">G1-23</strain>
    </source>
</reference>
<keyword evidence="3" id="KW-1185">Reference proteome</keyword>
<keyword evidence="1" id="KW-0812">Transmembrane</keyword>
<dbReference type="SUPFAM" id="SSF103473">
    <property type="entry name" value="MFS general substrate transporter"/>
    <property type="match status" value="1"/>
</dbReference>
<name>A0ABS9DCR3_9ALTE</name>
<feature type="transmembrane region" description="Helical" evidence="1">
    <location>
        <begin position="414"/>
        <end position="432"/>
    </location>
</feature>
<feature type="transmembrane region" description="Helical" evidence="1">
    <location>
        <begin position="105"/>
        <end position="129"/>
    </location>
</feature>
<feature type="transmembrane region" description="Helical" evidence="1">
    <location>
        <begin position="300"/>
        <end position="319"/>
    </location>
</feature>
<feature type="transmembrane region" description="Helical" evidence="1">
    <location>
        <begin position="229"/>
        <end position="255"/>
    </location>
</feature>
<keyword evidence="1" id="KW-1133">Transmembrane helix</keyword>
<dbReference type="Pfam" id="PF13347">
    <property type="entry name" value="MFS_2"/>
    <property type="match status" value="1"/>
</dbReference>
<evidence type="ECO:0000313" key="3">
    <source>
        <dbReference type="Proteomes" id="UP001521137"/>
    </source>
</evidence>
<feature type="transmembrane region" description="Helical" evidence="1">
    <location>
        <begin position="374"/>
        <end position="394"/>
    </location>
</feature>
<feature type="transmembrane region" description="Helical" evidence="1">
    <location>
        <begin position="34"/>
        <end position="56"/>
    </location>
</feature>
<dbReference type="EMBL" id="JAKGAS010000009">
    <property type="protein sequence ID" value="MCF2949584.1"/>
    <property type="molecule type" value="Genomic_DNA"/>
</dbReference>
<protein>
    <submittedName>
        <fullName evidence="2">MFS transporter</fullName>
    </submittedName>
</protein>
<dbReference type="Proteomes" id="UP001521137">
    <property type="component" value="Unassembled WGS sequence"/>
</dbReference>
<keyword evidence="1" id="KW-0472">Membrane</keyword>
<dbReference type="Gene3D" id="1.20.1250.20">
    <property type="entry name" value="MFS general substrate transporter like domains"/>
    <property type="match status" value="1"/>
</dbReference>
<feature type="transmembrane region" description="Helical" evidence="1">
    <location>
        <begin position="176"/>
        <end position="195"/>
    </location>
</feature>
<accession>A0ABS9DCR3</accession>
<evidence type="ECO:0000313" key="2">
    <source>
        <dbReference type="EMBL" id="MCF2949584.1"/>
    </source>
</evidence>